<dbReference type="Gene3D" id="3.30.300.130">
    <property type="entry name" value="Fe-S cluster assembly (FSCA)"/>
    <property type="match status" value="1"/>
</dbReference>
<evidence type="ECO:0000313" key="4">
    <source>
        <dbReference type="Proteomes" id="UP000029492"/>
    </source>
</evidence>
<dbReference type="PANTHER" id="PTHR42831">
    <property type="entry name" value="FE-S PROTEIN MATURATION AUXILIARY FACTOR YITW"/>
    <property type="match status" value="1"/>
</dbReference>
<evidence type="ECO:0000313" key="3">
    <source>
        <dbReference type="EMBL" id="AIQ90741.1"/>
    </source>
</evidence>
<gene>
    <name evidence="3" type="ORF">MOC_2986</name>
</gene>
<dbReference type="SUPFAM" id="SSF117916">
    <property type="entry name" value="Fe-S cluster assembly (FSCA) domain-like"/>
    <property type="match status" value="1"/>
</dbReference>
<keyword evidence="4" id="KW-1185">Reference proteome</keyword>
<dbReference type="eggNOG" id="COG2151">
    <property type="taxonomic scope" value="Bacteria"/>
</dbReference>
<accession>A0A089NS31</accession>
<dbReference type="AlphaFoldDB" id="A0A089NS31"/>
<organism evidence="3 4">
    <name type="scientific">Methylobacterium oryzae CBMB20</name>
    <dbReference type="NCBI Taxonomy" id="693986"/>
    <lineage>
        <taxon>Bacteria</taxon>
        <taxon>Pseudomonadati</taxon>
        <taxon>Pseudomonadota</taxon>
        <taxon>Alphaproteobacteria</taxon>
        <taxon>Hyphomicrobiales</taxon>
        <taxon>Methylobacteriaceae</taxon>
        <taxon>Methylobacterium</taxon>
    </lineage>
</organism>
<dbReference type="KEGG" id="mor:MOC_2986"/>
<evidence type="ECO:0000259" key="2">
    <source>
        <dbReference type="Pfam" id="PF01883"/>
    </source>
</evidence>
<dbReference type="Pfam" id="PF01883">
    <property type="entry name" value="FeS_assembly_P"/>
    <property type="match status" value="1"/>
</dbReference>
<evidence type="ECO:0000256" key="1">
    <source>
        <dbReference type="SAM" id="MobiDB-lite"/>
    </source>
</evidence>
<feature type="compositionally biased region" description="Basic and acidic residues" evidence="1">
    <location>
        <begin position="12"/>
        <end position="22"/>
    </location>
</feature>
<feature type="domain" description="MIP18 family-like" evidence="2">
    <location>
        <begin position="28"/>
        <end position="87"/>
    </location>
</feature>
<dbReference type="Proteomes" id="UP000029492">
    <property type="component" value="Chromosome"/>
</dbReference>
<feature type="region of interest" description="Disordered" evidence="1">
    <location>
        <begin position="1"/>
        <end position="23"/>
    </location>
</feature>
<dbReference type="InterPro" id="IPR002744">
    <property type="entry name" value="MIP18-like"/>
</dbReference>
<sequence>MLSWLRGRATRRMRDAGERQEDGTLDPEVTGCLLDVLDPEIGVSVVHLGLVYRAVRSPERIDVDLTLTTRACPLGEMLVEDVRTCLRRTFNDCPTILVRLVWSPLWGPERITEIGWSQLGGRRVESGVRHG</sequence>
<dbReference type="HOGENOM" id="CLU_091588_0_2_5"/>
<dbReference type="InterPro" id="IPR052339">
    <property type="entry name" value="Fe-S_Maturation_MIP18"/>
</dbReference>
<name>A0A089NS31_9HYPH</name>
<reference evidence="3 4" key="1">
    <citation type="journal article" date="2014" name="PLoS ONE">
        <title>Genome Information of Methylobacterium oryzae, a Plant-Probiotic Methylotroph in the Phyllosphere.</title>
        <authorList>
            <person name="Kwak M.J."/>
            <person name="Jeong H."/>
            <person name="Madhaiyan M."/>
            <person name="Lee Y."/>
            <person name="Sa T.M."/>
            <person name="Oh T.K."/>
            <person name="Kim J.F."/>
        </authorList>
    </citation>
    <scope>NUCLEOTIDE SEQUENCE [LARGE SCALE GENOMIC DNA]</scope>
    <source>
        <strain evidence="3 4">CBMB20</strain>
    </source>
</reference>
<dbReference type="PANTHER" id="PTHR42831:SF1">
    <property type="entry name" value="FE-S PROTEIN MATURATION AUXILIARY FACTOR YITW"/>
    <property type="match status" value="1"/>
</dbReference>
<protein>
    <submittedName>
        <fullName evidence="3">Protein of unassigned function</fullName>
    </submittedName>
</protein>
<dbReference type="STRING" id="693986.MOC_2986"/>
<proteinExistence type="predicted"/>
<dbReference type="EMBL" id="CP003811">
    <property type="protein sequence ID" value="AIQ90741.1"/>
    <property type="molecule type" value="Genomic_DNA"/>
</dbReference>
<dbReference type="InterPro" id="IPR034904">
    <property type="entry name" value="FSCA_dom_sf"/>
</dbReference>